<dbReference type="AlphaFoldDB" id="A0A146M588"/>
<protein>
    <submittedName>
        <fullName evidence="2">Uncharacterized protein</fullName>
    </submittedName>
</protein>
<reference evidence="2" key="1">
    <citation type="journal article" date="2016" name="Gigascience">
        <title>De novo construction of an expanded transcriptome assembly for the western tarnished plant bug, Lygus hesperus.</title>
        <authorList>
            <person name="Tassone E.E."/>
            <person name="Geib S.M."/>
            <person name="Hall B."/>
            <person name="Fabrick J.A."/>
            <person name="Brent C.S."/>
            <person name="Hull J.J."/>
        </authorList>
    </citation>
    <scope>NUCLEOTIDE SEQUENCE</scope>
</reference>
<feature type="compositionally biased region" description="Polar residues" evidence="1">
    <location>
        <begin position="75"/>
        <end position="87"/>
    </location>
</feature>
<organism evidence="2">
    <name type="scientific">Lygus hesperus</name>
    <name type="common">Western plant bug</name>
    <dbReference type="NCBI Taxonomy" id="30085"/>
    <lineage>
        <taxon>Eukaryota</taxon>
        <taxon>Metazoa</taxon>
        <taxon>Ecdysozoa</taxon>
        <taxon>Arthropoda</taxon>
        <taxon>Hexapoda</taxon>
        <taxon>Insecta</taxon>
        <taxon>Pterygota</taxon>
        <taxon>Neoptera</taxon>
        <taxon>Paraneoptera</taxon>
        <taxon>Hemiptera</taxon>
        <taxon>Heteroptera</taxon>
        <taxon>Panheteroptera</taxon>
        <taxon>Cimicomorpha</taxon>
        <taxon>Miridae</taxon>
        <taxon>Mirini</taxon>
        <taxon>Lygus</taxon>
    </lineage>
</organism>
<feature type="non-terminal residue" evidence="2">
    <location>
        <position position="1"/>
    </location>
</feature>
<name>A0A146M588_LYGHE</name>
<evidence type="ECO:0000256" key="1">
    <source>
        <dbReference type="SAM" id="MobiDB-lite"/>
    </source>
</evidence>
<sequence length="134" mass="14416">RRVSLKFDCDVSVSDDSKTSLNQDSLLDVTSQSPKTNNVASLRSTRFGALRKRKETNKAAIADFTLSDTHDSETSLKNAISDTSEMSESAKAGNASLNSTCSDDLGKRMETNEVVADVQATPKSFVPETTGHTP</sequence>
<proteinExistence type="predicted"/>
<accession>A0A146M588</accession>
<gene>
    <name evidence="2" type="ORF">g.37872</name>
</gene>
<dbReference type="EMBL" id="GDHC01004030">
    <property type="protein sequence ID" value="JAQ14599.1"/>
    <property type="molecule type" value="Transcribed_RNA"/>
</dbReference>
<feature type="non-terminal residue" evidence="2">
    <location>
        <position position="134"/>
    </location>
</feature>
<feature type="region of interest" description="Disordered" evidence="1">
    <location>
        <begin position="72"/>
        <end position="134"/>
    </location>
</feature>
<evidence type="ECO:0000313" key="2">
    <source>
        <dbReference type="EMBL" id="JAQ14599.1"/>
    </source>
</evidence>